<comment type="caution">
    <text evidence="1">The sequence shown here is derived from an EMBL/GenBank/DDBJ whole genome shotgun (WGS) entry which is preliminary data.</text>
</comment>
<name>A0ABQ9CSJ8_9PASS</name>
<reference evidence="1" key="1">
    <citation type="submission" date="2019-10" db="EMBL/GenBank/DDBJ databases">
        <authorList>
            <person name="Soares A.E.R."/>
            <person name="Aleixo A."/>
            <person name="Schneider P."/>
            <person name="Miyaki C.Y."/>
            <person name="Schneider M.P."/>
            <person name="Mello C."/>
            <person name="Vasconcelos A.T.R."/>
        </authorList>
    </citation>
    <scope>NUCLEOTIDE SEQUENCE</scope>
    <source>
        <tissue evidence="1">Muscle</tissue>
    </source>
</reference>
<gene>
    <name evidence="1" type="ORF">WISP_121089</name>
</gene>
<proteinExistence type="predicted"/>
<sequence>MTKSIKMFLELSQVWHYDHFTGDPVPITNYPLGEELFPNVQSELALMQLHLIFSCPIVGQQREELSGTHLTVLLEEVVDHDEVMPQLYFMTH</sequence>
<organism evidence="1 2">
    <name type="scientific">Willisornis vidua</name>
    <name type="common">Xingu scale-backed antbird</name>
    <dbReference type="NCBI Taxonomy" id="1566151"/>
    <lineage>
        <taxon>Eukaryota</taxon>
        <taxon>Metazoa</taxon>
        <taxon>Chordata</taxon>
        <taxon>Craniata</taxon>
        <taxon>Vertebrata</taxon>
        <taxon>Euteleostomi</taxon>
        <taxon>Archelosauria</taxon>
        <taxon>Archosauria</taxon>
        <taxon>Dinosauria</taxon>
        <taxon>Saurischia</taxon>
        <taxon>Theropoda</taxon>
        <taxon>Coelurosauria</taxon>
        <taxon>Aves</taxon>
        <taxon>Neognathae</taxon>
        <taxon>Neoaves</taxon>
        <taxon>Telluraves</taxon>
        <taxon>Australaves</taxon>
        <taxon>Passeriformes</taxon>
        <taxon>Thamnophilidae</taxon>
        <taxon>Willisornis</taxon>
    </lineage>
</organism>
<protein>
    <submittedName>
        <fullName evidence="1">Uncharacterized protein</fullName>
    </submittedName>
</protein>
<dbReference type="EMBL" id="WHWB01034542">
    <property type="protein sequence ID" value="KAJ7408425.1"/>
    <property type="molecule type" value="Genomic_DNA"/>
</dbReference>
<evidence type="ECO:0000313" key="1">
    <source>
        <dbReference type="EMBL" id="KAJ7408425.1"/>
    </source>
</evidence>
<dbReference type="Proteomes" id="UP001145742">
    <property type="component" value="Unassembled WGS sequence"/>
</dbReference>
<keyword evidence="2" id="KW-1185">Reference proteome</keyword>
<evidence type="ECO:0000313" key="2">
    <source>
        <dbReference type="Proteomes" id="UP001145742"/>
    </source>
</evidence>
<accession>A0ABQ9CSJ8</accession>